<sequence>MLEHGGRLRRAAQQYGIPLAEWLDLSTGISPWPWALPSVPAASWMRLPEDGDGLEAAARRYYSAEKLLPLPGSQAAIQLLPRLRRPGKVGVVSPCYAEHAESWRAAGHILREVSDQEVPHHLERFDVLVVVNPNNPTGRRIEAGVLLEWHARLQERGGWLVVDEAFMDCTPELSLAPSCASRPGLIVLRSFGKFFGLAGARLGFAFAEPRLLESLAKLLGPWSVSGPTRWVAQAVLGEFQEHIQRRRDLHEASRHLAGLLGEHGFAPQGGTPLFQWVVSMRSHALRDHLARQGVLVRLFETPASLRFGLPPDEKGWERLEHGLRTFNQMESLR</sequence>
<dbReference type="STRING" id="46680.GCA_000807755_04119"/>
<dbReference type="eggNOG" id="COG0079">
    <property type="taxonomic scope" value="Bacteria"/>
</dbReference>
<dbReference type="InterPro" id="IPR015422">
    <property type="entry name" value="PyrdxlP-dep_Trfase_small"/>
</dbReference>
<evidence type="ECO:0000256" key="8">
    <source>
        <dbReference type="ARBA" id="ARBA00029996"/>
    </source>
</evidence>
<organism evidence="11 12">
    <name type="scientific">Pseudomonas nitroreducens</name>
    <dbReference type="NCBI Taxonomy" id="46680"/>
    <lineage>
        <taxon>Bacteria</taxon>
        <taxon>Pseudomonadati</taxon>
        <taxon>Pseudomonadota</taxon>
        <taxon>Gammaproteobacteria</taxon>
        <taxon>Pseudomonadales</taxon>
        <taxon>Pseudomonadaceae</taxon>
        <taxon>Pseudomonas</taxon>
    </lineage>
</organism>
<dbReference type="GO" id="GO:0030170">
    <property type="term" value="F:pyridoxal phosphate binding"/>
    <property type="evidence" value="ECO:0007669"/>
    <property type="project" value="InterPro"/>
</dbReference>
<dbReference type="GO" id="GO:0048472">
    <property type="term" value="F:threonine-phosphate decarboxylase activity"/>
    <property type="evidence" value="ECO:0007669"/>
    <property type="project" value="UniProtKB-EC"/>
</dbReference>
<dbReference type="PANTHER" id="PTHR42885:SF1">
    <property type="entry name" value="THREONINE-PHOSPHATE DECARBOXYLASE"/>
    <property type="match status" value="1"/>
</dbReference>
<dbReference type="Gene3D" id="3.90.1150.10">
    <property type="entry name" value="Aspartate Aminotransferase, domain 1"/>
    <property type="match status" value="1"/>
</dbReference>
<proteinExistence type="predicted"/>
<dbReference type="RefSeq" id="WP_088416465.1">
    <property type="nucleotide sequence ID" value="NZ_NJBA01000002.1"/>
</dbReference>
<dbReference type="EC" id="4.1.1.81" evidence="4"/>
<evidence type="ECO:0000256" key="2">
    <source>
        <dbReference type="ARBA" id="ARBA00003444"/>
    </source>
</evidence>
<evidence type="ECO:0000256" key="6">
    <source>
        <dbReference type="ARBA" id="ARBA00022898"/>
    </source>
</evidence>
<evidence type="ECO:0000259" key="10">
    <source>
        <dbReference type="Pfam" id="PF00155"/>
    </source>
</evidence>
<reference evidence="11 12" key="1">
    <citation type="submission" date="2017-06" db="EMBL/GenBank/DDBJ databases">
        <title>Draft genome of Pseudomonas nitroreducens DF05.</title>
        <authorList>
            <person name="Iyer R."/>
        </authorList>
    </citation>
    <scope>NUCLEOTIDE SEQUENCE [LARGE SCALE GENOMIC DNA]</scope>
    <source>
        <strain evidence="11 12">DF05</strain>
    </source>
</reference>
<feature type="domain" description="Aminotransferase class I/classII large" evidence="10">
    <location>
        <begin position="56"/>
        <end position="309"/>
    </location>
</feature>
<dbReference type="GO" id="GO:0009236">
    <property type="term" value="P:cobalamin biosynthetic process"/>
    <property type="evidence" value="ECO:0007669"/>
    <property type="project" value="UniProtKB-UniPathway"/>
</dbReference>
<dbReference type="PANTHER" id="PTHR42885">
    <property type="entry name" value="HISTIDINOL-PHOSPHATE AMINOTRANSFERASE-RELATED"/>
    <property type="match status" value="1"/>
</dbReference>
<evidence type="ECO:0000256" key="5">
    <source>
        <dbReference type="ARBA" id="ARBA00022573"/>
    </source>
</evidence>
<comment type="caution">
    <text evidence="11">The sequence shown here is derived from an EMBL/GenBank/DDBJ whole genome shotgun (WGS) entry which is preliminary data.</text>
</comment>
<dbReference type="EMBL" id="NJBA01000002">
    <property type="protein sequence ID" value="OWP51524.1"/>
    <property type="molecule type" value="Genomic_DNA"/>
</dbReference>
<dbReference type="NCBIfam" id="TIGR01140">
    <property type="entry name" value="L_thr_O3P_dcar"/>
    <property type="match status" value="1"/>
</dbReference>
<dbReference type="UniPathway" id="UPA00148"/>
<dbReference type="InterPro" id="IPR005860">
    <property type="entry name" value="CobD"/>
</dbReference>
<keyword evidence="7" id="KW-0456">Lyase</keyword>
<dbReference type="InterPro" id="IPR004838">
    <property type="entry name" value="NHTrfase_class1_PyrdxlP-BS"/>
</dbReference>
<gene>
    <name evidence="11" type="ORF">CEG18_04430</name>
</gene>
<evidence type="ECO:0000313" key="12">
    <source>
        <dbReference type="Proteomes" id="UP000198145"/>
    </source>
</evidence>
<evidence type="ECO:0000313" key="11">
    <source>
        <dbReference type="EMBL" id="OWP51524.1"/>
    </source>
</evidence>
<evidence type="ECO:0000256" key="3">
    <source>
        <dbReference type="ARBA" id="ARBA00004953"/>
    </source>
</evidence>
<evidence type="ECO:0000256" key="4">
    <source>
        <dbReference type="ARBA" id="ARBA00012285"/>
    </source>
</evidence>
<dbReference type="CDD" id="cd00609">
    <property type="entry name" value="AAT_like"/>
    <property type="match status" value="1"/>
</dbReference>
<evidence type="ECO:0000256" key="1">
    <source>
        <dbReference type="ARBA" id="ARBA00001933"/>
    </source>
</evidence>
<name>A0A246FB42_PSENT</name>
<keyword evidence="6" id="KW-0663">Pyridoxal phosphate</keyword>
<comment type="catalytic activity">
    <reaction evidence="9">
        <text>O-phospho-L-threonine + H(+) = (R)-1-aminopropan-2-yl phosphate + CO2</text>
        <dbReference type="Rhea" id="RHEA:11492"/>
        <dbReference type="ChEBI" id="CHEBI:15378"/>
        <dbReference type="ChEBI" id="CHEBI:16526"/>
        <dbReference type="ChEBI" id="CHEBI:58563"/>
        <dbReference type="ChEBI" id="CHEBI:58675"/>
        <dbReference type="EC" id="4.1.1.81"/>
    </reaction>
</comment>
<comment type="function">
    <text evidence="2">Decarboxylates L-threonine-O-3-phosphate to yield (R)-1-amino-2-propanol O-2-phosphate, the precursor for the linkage between the nucleotide loop and the corrin ring in cobalamin.</text>
</comment>
<protein>
    <recommendedName>
        <fullName evidence="4">threonine-phosphate decarboxylase</fullName>
        <ecNumber evidence="4">4.1.1.81</ecNumber>
    </recommendedName>
    <alternativeName>
        <fullName evidence="8">L-threonine-O-3-phosphate decarboxylase</fullName>
    </alternativeName>
</protein>
<dbReference type="Pfam" id="PF00155">
    <property type="entry name" value="Aminotran_1_2"/>
    <property type="match status" value="1"/>
</dbReference>
<keyword evidence="5" id="KW-0169">Cobalamin biosynthesis</keyword>
<comment type="pathway">
    <text evidence="3">Cofactor biosynthesis; adenosylcobalamin biosynthesis.</text>
</comment>
<evidence type="ECO:0000256" key="9">
    <source>
        <dbReference type="ARBA" id="ARBA00048531"/>
    </source>
</evidence>
<accession>A0A246FB42</accession>
<dbReference type="AlphaFoldDB" id="A0A246FB42"/>
<dbReference type="Proteomes" id="UP000198145">
    <property type="component" value="Unassembled WGS sequence"/>
</dbReference>
<comment type="cofactor">
    <cofactor evidence="1">
        <name>pyridoxal 5'-phosphate</name>
        <dbReference type="ChEBI" id="CHEBI:597326"/>
    </cofactor>
</comment>
<dbReference type="InterPro" id="IPR004839">
    <property type="entry name" value="Aminotransferase_I/II_large"/>
</dbReference>
<dbReference type="InterPro" id="IPR015421">
    <property type="entry name" value="PyrdxlP-dep_Trfase_major"/>
</dbReference>
<dbReference type="Gene3D" id="3.40.640.10">
    <property type="entry name" value="Type I PLP-dependent aspartate aminotransferase-like (Major domain)"/>
    <property type="match status" value="1"/>
</dbReference>
<evidence type="ECO:0000256" key="7">
    <source>
        <dbReference type="ARBA" id="ARBA00023239"/>
    </source>
</evidence>
<dbReference type="InterPro" id="IPR015424">
    <property type="entry name" value="PyrdxlP-dep_Trfase"/>
</dbReference>
<dbReference type="PROSITE" id="PS00105">
    <property type="entry name" value="AA_TRANSFER_CLASS_1"/>
    <property type="match status" value="1"/>
</dbReference>
<dbReference type="SUPFAM" id="SSF53383">
    <property type="entry name" value="PLP-dependent transferases"/>
    <property type="match status" value="1"/>
</dbReference>